<reference evidence="3" key="1">
    <citation type="submission" date="2025-08" db="UniProtKB">
        <authorList>
            <consortium name="RefSeq"/>
        </authorList>
    </citation>
    <scope>IDENTIFICATION</scope>
    <source>
        <strain evidence="3">15085-1641.00</strain>
        <tissue evidence="3">Whole body</tissue>
    </source>
</reference>
<dbReference type="InterPro" id="IPR000182">
    <property type="entry name" value="GNAT_dom"/>
</dbReference>
<dbReference type="InterPro" id="IPR013653">
    <property type="entry name" value="GCN5-like_dom"/>
</dbReference>
<evidence type="ECO:0000259" key="1">
    <source>
        <dbReference type="PROSITE" id="PS51186"/>
    </source>
</evidence>
<name>A0A6J1LW93_DROHY</name>
<proteinExistence type="predicted"/>
<dbReference type="GeneID" id="111599363"/>
<dbReference type="InterPro" id="IPR053225">
    <property type="entry name" value="Acyl-CoA_N-acyltransferase"/>
</dbReference>
<dbReference type="Gene3D" id="3.40.630.30">
    <property type="match status" value="2"/>
</dbReference>
<dbReference type="OrthoDB" id="7305308at2759"/>
<protein>
    <submittedName>
        <fullName evidence="3">Uncharacterized protein LOC111599363</fullName>
    </submittedName>
</protein>
<evidence type="ECO:0000313" key="3">
    <source>
        <dbReference type="RefSeq" id="XP_023170763.2"/>
    </source>
</evidence>
<gene>
    <name evidence="3" type="primary">LOC111599363</name>
</gene>
<dbReference type="KEGG" id="dhe:111599363"/>
<dbReference type="SUPFAM" id="SSF55729">
    <property type="entry name" value="Acyl-CoA N-acyltransferases (Nat)"/>
    <property type="match status" value="1"/>
</dbReference>
<keyword evidence="2" id="KW-1185">Reference proteome</keyword>
<dbReference type="PANTHER" id="PTHR20958:SF10">
    <property type="entry name" value="GH05617P-RELATED"/>
    <property type="match status" value="1"/>
</dbReference>
<dbReference type="Pfam" id="PF08445">
    <property type="entry name" value="FR47"/>
    <property type="match status" value="1"/>
</dbReference>
<accession>A0A6J1LW93</accession>
<dbReference type="PROSITE" id="PS51186">
    <property type="entry name" value="GNAT"/>
    <property type="match status" value="1"/>
</dbReference>
<feature type="domain" description="N-acetyltransferase" evidence="1">
    <location>
        <begin position="160"/>
        <end position="282"/>
    </location>
</feature>
<dbReference type="AlphaFoldDB" id="A0A6J1LW93"/>
<dbReference type="Proteomes" id="UP000504633">
    <property type="component" value="Unplaced"/>
</dbReference>
<dbReference type="InterPro" id="IPR016181">
    <property type="entry name" value="Acyl_CoA_acyltransferase"/>
</dbReference>
<dbReference type="PANTHER" id="PTHR20958">
    <property type="entry name" value="GLYCINE N-ACYLTRANSFERASE-LIKE PROTEIN"/>
    <property type="match status" value="1"/>
</dbReference>
<sequence length="282" mass="32197">MLHMKYNSHSLVEISRSEWKTLLELYKNKKHESNGYSQINNYINWVSKDDKVDVKIYSLDGEWQSDGTFLMIVNHGMAIKELSFNTLSENFERLTNALLCLLSEANDAYLLSAYGHRLIPVIDVLREKCKSILKQTNQTVWYGASKELVASFTAEPPAGIELRRVELKHASAINEIWPHRSEGSVEYVKSLITYNVSVGAYDEQGDLIAWCLRLPSGALGVLQVLDTHKRLGLGSLLVRYLSKKISELGDEVMAPVVTENTPSRKMFEKLGFQKIDYVYWSW</sequence>
<dbReference type="RefSeq" id="XP_023170763.2">
    <property type="nucleotide sequence ID" value="XM_023314995.2"/>
</dbReference>
<dbReference type="GO" id="GO:0016747">
    <property type="term" value="F:acyltransferase activity, transferring groups other than amino-acyl groups"/>
    <property type="evidence" value="ECO:0007669"/>
    <property type="project" value="InterPro"/>
</dbReference>
<dbReference type="OMA" id="ITHLHWV"/>
<organism evidence="2 3">
    <name type="scientific">Drosophila hydei</name>
    <name type="common">Fruit fly</name>
    <dbReference type="NCBI Taxonomy" id="7224"/>
    <lineage>
        <taxon>Eukaryota</taxon>
        <taxon>Metazoa</taxon>
        <taxon>Ecdysozoa</taxon>
        <taxon>Arthropoda</taxon>
        <taxon>Hexapoda</taxon>
        <taxon>Insecta</taxon>
        <taxon>Pterygota</taxon>
        <taxon>Neoptera</taxon>
        <taxon>Endopterygota</taxon>
        <taxon>Diptera</taxon>
        <taxon>Brachycera</taxon>
        <taxon>Muscomorpha</taxon>
        <taxon>Ephydroidea</taxon>
        <taxon>Drosophilidae</taxon>
        <taxon>Drosophila</taxon>
    </lineage>
</organism>
<evidence type="ECO:0000313" key="2">
    <source>
        <dbReference type="Proteomes" id="UP000504633"/>
    </source>
</evidence>